<reference evidence="8" key="1">
    <citation type="submission" date="2020-11" db="EMBL/GenBank/DDBJ databases">
        <authorList>
            <person name="Koelle M."/>
            <person name="Horta M.A.C."/>
            <person name="Nowrousian M."/>
            <person name="Ohm R.A."/>
            <person name="Benz P."/>
            <person name="Pilgard A."/>
        </authorList>
    </citation>
    <scope>NUCLEOTIDE SEQUENCE</scope>
    <source>
        <strain evidence="8">FPRL280</strain>
    </source>
</reference>
<evidence type="ECO:0000256" key="6">
    <source>
        <dbReference type="SAM" id="MobiDB-lite"/>
    </source>
</evidence>
<proteinExistence type="predicted"/>
<dbReference type="GO" id="GO:0000981">
    <property type="term" value="F:DNA-binding transcription factor activity, RNA polymerase II-specific"/>
    <property type="evidence" value="ECO:0007669"/>
    <property type="project" value="TreeGrafter"/>
</dbReference>
<dbReference type="GO" id="GO:0000978">
    <property type="term" value="F:RNA polymerase II cis-regulatory region sequence-specific DNA binding"/>
    <property type="evidence" value="ECO:0007669"/>
    <property type="project" value="TreeGrafter"/>
</dbReference>
<evidence type="ECO:0000256" key="4">
    <source>
        <dbReference type="ARBA" id="ARBA00022833"/>
    </source>
</evidence>
<dbReference type="FunFam" id="3.30.160.60:FF:000100">
    <property type="entry name" value="Zinc finger 45-like"/>
    <property type="match status" value="1"/>
</dbReference>
<evidence type="ECO:0000259" key="7">
    <source>
        <dbReference type="PROSITE" id="PS50157"/>
    </source>
</evidence>
<dbReference type="GO" id="GO:0005667">
    <property type="term" value="C:transcription regulator complex"/>
    <property type="evidence" value="ECO:0007669"/>
    <property type="project" value="TreeGrafter"/>
</dbReference>
<sequence>MSPPRSPTAHVSLPSINELFPEHLLTNPPPGTHPYSPSSYRTSPPAPFAPSSTHSSPNIPPIAGSSEHPRLPHSSAFEYPRLNGDAAMAAITKPRPAFRVTMSPHEAGSAMDVARSPELSHYENGDEQRRLAFPPNVYLSVPTTPAGVSSMQQPDEADNVPGSEEKRHRCPHCNKRFNRPSSLNIHVNTHTGAKPFVCRYPGCNRRFNVNSNMRRHYRNHLTARRRDAVARMMPESPSPPGMSASPSRSPEPPHHPTAGHPDPYAPAQYHADPRGRPYPGPEYTYGYTYDYDRQHEHEHERRAYPYSPPPSARAKSEAGDADFGVPESSVRDERERCRLRANSSPVPRFREERTRPRASSCNVPGCDCATPISTALRPAFTEHDGRPLPAPSPLSRPLARQLASAKMQCAAITTDARASISAPLSTGDRTCGARAFSDSGECEILMRRWAGLEKAAGRALWSDVQGLQGLWLQIVIVVGRRSRVGIKAMDGRESERTAGATVGLARCGGGCIGRSGVPLMRFVRGERQGVVGSLRDRRMEGRSGICKRCHPRRKAKKARWEASVFIPLPQDQTMVVVPYNADEDPVLAHVIDEGRASPDVVRANHGDLESPMK</sequence>
<gene>
    <name evidence="8" type="ORF">IEO21_06387</name>
</gene>
<feature type="region of interest" description="Disordered" evidence="6">
    <location>
        <begin position="232"/>
        <end position="337"/>
    </location>
</feature>
<dbReference type="PROSITE" id="PS50157">
    <property type="entry name" value="ZINC_FINGER_C2H2_2"/>
    <property type="match status" value="2"/>
</dbReference>
<dbReference type="PANTHER" id="PTHR14003">
    <property type="entry name" value="TRANSCRIPTIONAL REPRESSOR PROTEIN YY"/>
    <property type="match status" value="1"/>
</dbReference>
<evidence type="ECO:0000256" key="1">
    <source>
        <dbReference type="ARBA" id="ARBA00022723"/>
    </source>
</evidence>
<organism evidence="8 9">
    <name type="scientific">Rhodonia placenta</name>
    <dbReference type="NCBI Taxonomy" id="104341"/>
    <lineage>
        <taxon>Eukaryota</taxon>
        <taxon>Fungi</taxon>
        <taxon>Dikarya</taxon>
        <taxon>Basidiomycota</taxon>
        <taxon>Agaricomycotina</taxon>
        <taxon>Agaricomycetes</taxon>
        <taxon>Polyporales</taxon>
        <taxon>Adustoporiaceae</taxon>
        <taxon>Rhodonia</taxon>
    </lineage>
</organism>
<dbReference type="SUPFAM" id="SSF57667">
    <property type="entry name" value="beta-beta-alpha zinc fingers"/>
    <property type="match status" value="1"/>
</dbReference>
<evidence type="ECO:0000256" key="2">
    <source>
        <dbReference type="ARBA" id="ARBA00022737"/>
    </source>
</evidence>
<dbReference type="PROSITE" id="PS00028">
    <property type="entry name" value="ZINC_FINGER_C2H2_1"/>
    <property type="match status" value="2"/>
</dbReference>
<accession>A0A8H7P0E6</accession>
<dbReference type="Pfam" id="PF00096">
    <property type="entry name" value="zf-C2H2"/>
    <property type="match status" value="2"/>
</dbReference>
<feature type="region of interest" description="Disordered" evidence="6">
    <location>
        <begin position="144"/>
        <end position="175"/>
    </location>
</feature>
<dbReference type="InterPro" id="IPR013087">
    <property type="entry name" value="Znf_C2H2_type"/>
</dbReference>
<protein>
    <recommendedName>
        <fullName evidence="7">C2H2-type domain-containing protein</fullName>
    </recommendedName>
</protein>
<dbReference type="InterPro" id="IPR036236">
    <property type="entry name" value="Znf_C2H2_sf"/>
</dbReference>
<keyword evidence="3 5" id="KW-0863">Zinc-finger</keyword>
<dbReference type="PANTHER" id="PTHR14003:SF19">
    <property type="entry name" value="YY2 TRANSCRIPTION FACTOR"/>
    <property type="match status" value="1"/>
</dbReference>
<keyword evidence="1" id="KW-0479">Metal-binding</keyword>
<comment type="caution">
    <text evidence="8">The sequence shown here is derived from an EMBL/GenBank/DDBJ whole genome shotgun (WGS) entry which is preliminary data.</text>
</comment>
<feature type="compositionally biased region" description="Low complexity" evidence="6">
    <location>
        <begin position="34"/>
        <end position="57"/>
    </location>
</feature>
<dbReference type="GO" id="GO:0031519">
    <property type="term" value="C:PcG protein complex"/>
    <property type="evidence" value="ECO:0007669"/>
    <property type="project" value="TreeGrafter"/>
</dbReference>
<feature type="domain" description="C2H2-type" evidence="7">
    <location>
        <begin position="196"/>
        <end position="225"/>
    </location>
</feature>
<dbReference type="Gene3D" id="3.30.160.60">
    <property type="entry name" value="Classic Zinc Finger"/>
    <property type="match status" value="2"/>
</dbReference>
<dbReference type="GO" id="GO:0000785">
    <property type="term" value="C:chromatin"/>
    <property type="evidence" value="ECO:0007669"/>
    <property type="project" value="TreeGrafter"/>
</dbReference>
<evidence type="ECO:0000256" key="3">
    <source>
        <dbReference type="ARBA" id="ARBA00022771"/>
    </source>
</evidence>
<dbReference type="Proteomes" id="UP000639403">
    <property type="component" value="Unassembled WGS sequence"/>
</dbReference>
<evidence type="ECO:0000313" key="9">
    <source>
        <dbReference type="Proteomes" id="UP000639403"/>
    </source>
</evidence>
<feature type="compositionally biased region" description="Polar residues" evidence="6">
    <location>
        <begin position="144"/>
        <end position="153"/>
    </location>
</feature>
<dbReference type="GO" id="GO:0008270">
    <property type="term" value="F:zinc ion binding"/>
    <property type="evidence" value="ECO:0007669"/>
    <property type="project" value="UniProtKB-KW"/>
</dbReference>
<keyword evidence="4" id="KW-0862">Zinc</keyword>
<name>A0A8H7P0E6_9APHY</name>
<reference evidence="8" key="2">
    <citation type="journal article" name="Front. Microbiol.">
        <title>Degradative Capacity of Two Strains of Rhodonia placenta: From Phenotype to Genotype.</title>
        <authorList>
            <person name="Kolle M."/>
            <person name="Horta M.A.C."/>
            <person name="Nowrousian M."/>
            <person name="Ohm R.A."/>
            <person name="Benz J.P."/>
            <person name="Pilgard A."/>
        </authorList>
    </citation>
    <scope>NUCLEOTIDE SEQUENCE</scope>
    <source>
        <strain evidence="8">FPRL280</strain>
    </source>
</reference>
<feature type="region of interest" description="Disordered" evidence="6">
    <location>
        <begin position="1"/>
        <end position="78"/>
    </location>
</feature>
<evidence type="ECO:0000313" key="8">
    <source>
        <dbReference type="EMBL" id="KAF9812104.1"/>
    </source>
</evidence>
<dbReference type="AlphaFoldDB" id="A0A8H7P0E6"/>
<dbReference type="EMBL" id="JADOXO010000141">
    <property type="protein sequence ID" value="KAF9812104.1"/>
    <property type="molecule type" value="Genomic_DNA"/>
</dbReference>
<keyword evidence="2" id="KW-0677">Repeat</keyword>
<feature type="compositionally biased region" description="Basic and acidic residues" evidence="6">
    <location>
        <begin position="290"/>
        <end position="303"/>
    </location>
</feature>
<dbReference type="SMART" id="SM00355">
    <property type="entry name" value="ZnF_C2H2"/>
    <property type="match status" value="2"/>
</dbReference>
<evidence type="ECO:0000256" key="5">
    <source>
        <dbReference type="PROSITE-ProRule" id="PRU00042"/>
    </source>
</evidence>
<feature type="domain" description="C2H2-type" evidence="7">
    <location>
        <begin position="168"/>
        <end position="195"/>
    </location>
</feature>